<dbReference type="HOGENOM" id="CLU_070030_0_0_6"/>
<accession>J2E826</accession>
<sequence>MDGAMKSRGFFSFIKDTPAYKDSEKNWYVELADYTVFWFDLMINSPPGIDFQKVAAEYLKDYRDAVKESNDKRFVYFIAARQKVRFSTRKSPKYSLTKREIIIYLEIGKKRTVRKLRFLASPSLSGRRLPIIVDNGRFISIWGSDQSKPVGVSVHEFLMGENINIGIDTEILYVGSTDAPATRPLKRDHRGYSDSLYDTPTDERDIFVYYNLFKATSVTQSNPYLISFAVSNSAIDEVQKMEEGILLEHGLIHYFGTKSQEKSKTLEYGRLREGLRRLSANYKIESVTYYIQAATPTEYWHLYSRQVPVNHRHNFSLSLAGEEVLLGEPVEL</sequence>
<comment type="caution">
    <text evidence="1">The sequence shown here is derived from an EMBL/GenBank/DDBJ whole genome shotgun (WGS) entry which is preliminary data.</text>
</comment>
<evidence type="ECO:0000313" key="1">
    <source>
        <dbReference type="EMBL" id="EJK99244.1"/>
    </source>
</evidence>
<organism evidence="1">
    <name type="scientific">Pseudomonas fluorescens (strain Q2-87)</name>
    <dbReference type="NCBI Taxonomy" id="1038922"/>
    <lineage>
        <taxon>Bacteria</taxon>
        <taxon>Pseudomonadati</taxon>
        <taxon>Pseudomonadota</taxon>
        <taxon>Gammaproteobacteria</taxon>
        <taxon>Pseudomonadales</taxon>
        <taxon>Pseudomonadaceae</taxon>
        <taxon>Pseudomonas</taxon>
    </lineage>
</organism>
<dbReference type="EMBL" id="AGBM01000002">
    <property type="protein sequence ID" value="EJK99244.1"/>
    <property type="molecule type" value="Genomic_DNA"/>
</dbReference>
<reference evidence="1" key="1">
    <citation type="journal article" date="2012" name="PLoS Genet.">
        <title>Comparative Genomics of Plant-Associated Pseudomonas spp.: Insights into Diversity and Inheritance of Traits Involved in Multitrophic Interactions.</title>
        <authorList>
            <person name="Loper J.E."/>
            <person name="Hassan K.A."/>
            <person name="Mavrodi D.V."/>
            <person name="Davis E.W.II."/>
            <person name="Lim C.K."/>
            <person name="Shaffer B.T."/>
            <person name="Elbourne L.D."/>
            <person name="Stockwell V.O."/>
            <person name="Hartney S.L."/>
            <person name="Breakwell K."/>
            <person name="Henkels M.D."/>
            <person name="Tetu S.G."/>
            <person name="Rangel L.I."/>
            <person name="Kidarsa T.A."/>
            <person name="Wilson N.L."/>
            <person name="van de Mortel J.E."/>
            <person name="Song C."/>
            <person name="Blumhagen R."/>
            <person name="Radune D."/>
            <person name="Hostetler J.B."/>
            <person name="Brinkac L.M."/>
            <person name="Durkin A.S."/>
            <person name="Kluepfel D.A."/>
            <person name="Wechter W.P."/>
            <person name="Anderson A.J."/>
            <person name="Kim Y.C."/>
            <person name="Pierson L.S.III."/>
            <person name="Pierson E.A."/>
            <person name="Lindow S.E."/>
            <person name="Kobayashi D.Y."/>
            <person name="Raaijmakers J.M."/>
            <person name="Weller D.M."/>
            <person name="Thomashow L.S."/>
            <person name="Allen A.E."/>
            <person name="Paulsen I.T."/>
        </authorList>
    </citation>
    <scope>NUCLEOTIDE SEQUENCE [LARGE SCALE GENOMIC DNA]</scope>
    <source>
        <strain evidence="1">Q2-87</strain>
    </source>
</reference>
<proteinExistence type="predicted"/>
<dbReference type="Proteomes" id="UP000007289">
    <property type="component" value="Chromosome"/>
</dbReference>
<gene>
    <name evidence="1" type="ORF">PflQ2_0579</name>
</gene>
<dbReference type="AlphaFoldDB" id="J2E826"/>
<name>J2E826_PSEFQ</name>
<protein>
    <submittedName>
        <fullName evidence="1">Uncharacterized protein</fullName>
    </submittedName>
</protein>